<accession>A0A7U2F8Q6</accession>
<evidence type="ECO:0000313" key="1">
    <source>
        <dbReference type="EMBL" id="QRD00478.1"/>
    </source>
</evidence>
<dbReference type="AlphaFoldDB" id="A0A7U2F8Q6"/>
<keyword evidence="2" id="KW-1185">Reference proteome</keyword>
<gene>
    <name evidence="1" type="ORF">JI435_415230</name>
</gene>
<proteinExistence type="predicted"/>
<dbReference type="VEuPathDB" id="FungiDB:JI435_415230"/>
<name>A0A7U2F8Q6_PHANO</name>
<reference evidence="2" key="1">
    <citation type="journal article" date="2021" name="BMC Genomics">
        <title>Chromosome-level genome assembly and manually-curated proteome of model necrotroph Parastagonospora nodorum Sn15 reveals a genome-wide trove of candidate effector homologs, and redundancy of virulence-related functions within an accessory chromosome.</title>
        <authorList>
            <person name="Bertazzoni S."/>
            <person name="Jones D.A.B."/>
            <person name="Phan H.T."/>
            <person name="Tan K.-C."/>
            <person name="Hane J.K."/>
        </authorList>
    </citation>
    <scope>NUCLEOTIDE SEQUENCE [LARGE SCALE GENOMIC DNA]</scope>
    <source>
        <strain evidence="2">SN15 / ATCC MYA-4574 / FGSC 10173)</strain>
    </source>
</reference>
<organism evidence="1 2">
    <name type="scientific">Phaeosphaeria nodorum (strain SN15 / ATCC MYA-4574 / FGSC 10173)</name>
    <name type="common">Glume blotch fungus</name>
    <name type="synonym">Parastagonospora nodorum</name>
    <dbReference type="NCBI Taxonomy" id="321614"/>
    <lineage>
        <taxon>Eukaryota</taxon>
        <taxon>Fungi</taxon>
        <taxon>Dikarya</taxon>
        <taxon>Ascomycota</taxon>
        <taxon>Pezizomycotina</taxon>
        <taxon>Dothideomycetes</taxon>
        <taxon>Pleosporomycetidae</taxon>
        <taxon>Pleosporales</taxon>
        <taxon>Pleosporineae</taxon>
        <taxon>Phaeosphaeriaceae</taxon>
        <taxon>Parastagonospora</taxon>
    </lineage>
</organism>
<sequence>MLRGFSPRRRTRHCFTLTRCYFALGLCSVLHPALSWNLSFSRNFWGKRFG</sequence>
<dbReference type="EMBL" id="CP069033">
    <property type="protein sequence ID" value="QRD00478.1"/>
    <property type="molecule type" value="Genomic_DNA"/>
</dbReference>
<evidence type="ECO:0000313" key="2">
    <source>
        <dbReference type="Proteomes" id="UP000663193"/>
    </source>
</evidence>
<protein>
    <submittedName>
        <fullName evidence="1">Uncharacterized protein</fullName>
    </submittedName>
</protein>
<dbReference type="Proteomes" id="UP000663193">
    <property type="component" value="Chromosome 11"/>
</dbReference>